<evidence type="ECO:0000256" key="1">
    <source>
        <dbReference type="SAM" id="Phobius"/>
    </source>
</evidence>
<keyword evidence="1" id="KW-1133">Transmembrane helix</keyword>
<proteinExistence type="predicted"/>
<sequence>MTSDADHPFVTQFLRQFDEAAVSITTARRAELREEIGAHLRELVQVDTPDADATASLSRFGSPAEILGQELDGSSSVSSLRGRSRPTRRTLVFMLSAGAAATLLIVLVPRLVGDAPAPEASVDGTVTSVVTDTPQGPARVTTGTGYFEYQAAIDAMEDPLPAGAAYPTGVPEGLDSGSSSAGMMQSGAGNVVAHYTWLCAWESEYLTSMAEKDAQRQVAAEAMLTKWSTSEFYIASDPNRGWVETVLDPVRFGDPSGVARDQPQSCSQAGIVNVRG</sequence>
<keyword evidence="1" id="KW-0812">Transmembrane</keyword>
<dbReference type="RefSeq" id="WP_119975186.1">
    <property type="nucleotide sequence ID" value="NZ_JBHSQA010000014.1"/>
</dbReference>
<dbReference type="AlphaFoldDB" id="A0A3A5MNH5"/>
<protein>
    <submittedName>
        <fullName evidence="2">Uncharacterized protein</fullName>
    </submittedName>
</protein>
<reference evidence="2 3" key="1">
    <citation type="submission" date="2018-09" db="EMBL/GenBank/DDBJ databases">
        <title>Novel species of Cryobacterium.</title>
        <authorList>
            <person name="Liu Q."/>
            <person name="Xin Y.-H."/>
        </authorList>
    </citation>
    <scope>NUCLEOTIDE SEQUENCE [LARGE SCALE GENOMIC DNA]</scope>
    <source>
        <strain evidence="2 3">Hh39</strain>
    </source>
</reference>
<gene>
    <name evidence="2" type="ORF">D6T64_13380</name>
</gene>
<dbReference type="Proteomes" id="UP000272015">
    <property type="component" value="Unassembled WGS sequence"/>
</dbReference>
<keyword evidence="3" id="KW-1185">Reference proteome</keyword>
<name>A0A3A5MNH5_9MICO</name>
<organism evidence="2 3">
    <name type="scientific">Cryobacterium melibiosiphilum</name>
    <dbReference type="NCBI Taxonomy" id="995039"/>
    <lineage>
        <taxon>Bacteria</taxon>
        <taxon>Bacillati</taxon>
        <taxon>Actinomycetota</taxon>
        <taxon>Actinomycetes</taxon>
        <taxon>Micrococcales</taxon>
        <taxon>Microbacteriaceae</taxon>
        <taxon>Cryobacterium</taxon>
    </lineage>
</organism>
<comment type="caution">
    <text evidence="2">The sequence shown here is derived from an EMBL/GenBank/DDBJ whole genome shotgun (WGS) entry which is preliminary data.</text>
</comment>
<feature type="transmembrane region" description="Helical" evidence="1">
    <location>
        <begin position="91"/>
        <end position="112"/>
    </location>
</feature>
<accession>A0A3A5MNH5</accession>
<dbReference type="OrthoDB" id="5074707at2"/>
<evidence type="ECO:0000313" key="3">
    <source>
        <dbReference type="Proteomes" id="UP000272015"/>
    </source>
</evidence>
<dbReference type="EMBL" id="QZVS01000088">
    <property type="protein sequence ID" value="RJT87596.1"/>
    <property type="molecule type" value="Genomic_DNA"/>
</dbReference>
<evidence type="ECO:0000313" key="2">
    <source>
        <dbReference type="EMBL" id="RJT87596.1"/>
    </source>
</evidence>
<keyword evidence="1" id="KW-0472">Membrane</keyword>